<reference evidence="3 4" key="1">
    <citation type="submission" date="2020-08" db="EMBL/GenBank/DDBJ databases">
        <title>A Genomic Blueprint of the Chicken Gut Microbiome.</title>
        <authorList>
            <person name="Gilroy R."/>
            <person name="Ravi A."/>
            <person name="Getino M."/>
            <person name="Pursley I."/>
            <person name="Horton D.L."/>
            <person name="Alikhan N.-F."/>
            <person name="Baker D."/>
            <person name="Gharbi K."/>
            <person name="Hall N."/>
            <person name="Watson M."/>
            <person name="Adriaenssens E.M."/>
            <person name="Foster-Nyarko E."/>
            <person name="Jarju S."/>
            <person name="Secka A."/>
            <person name="Antonio M."/>
            <person name="Oren A."/>
            <person name="Chaudhuri R."/>
            <person name="La Ragione R.M."/>
            <person name="Hildebrand F."/>
            <person name="Pallen M.J."/>
        </authorList>
    </citation>
    <scope>NUCLEOTIDE SEQUENCE [LARGE SCALE GENOMIC DNA]</scope>
    <source>
        <strain evidence="3 4">Sa5YUA1</strain>
    </source>
</reference>
<dbReference type="Pfam" id="PF13115">
    <property type="entry name" value="YtkA"/>
    <property type="match status" value="2"/>
</dbReference>
<evidence type="ECO:0000256" key="1">
    <source>
        <dbReference type="SAM" id="SignalP"/>
    </source>
</evidence>
<sequence length="252" mass="27816">MKKWISTMFSVIMITFLAACGSAGNDADSSGSEGSVPAAIDASISIPSQITRNEEVRLEVSVTQGDESVEDADEVKFEVWEDGKKDNSELIEADHENDGKYVASYTFEKDAIYHIQSHVTARSMHTMPKVKVAVGSAIIDNEEENQGHSAHEHDGNVAIHISPTADIKTNEETPFDIHITKEEHGLEEANVRLEIVQTIDEHQVAWVDAAEQTSGMYTATYAFTDNGTYKIVVHVENDEGLHEHSEFEVIVN</sequence>
<gene>
    <name evidence="3" type="ORF">H9655_20485</name>
</gene>
<proteinExistence type="predicted"/>
<evidence type="ECO:0000313" key="3">
    <source>
        <dbReference type="EMBL" id="MBD7939425.1"/>
    </source>
</evidence>
<evidence type="ECO:0000259" key="2">
    <source>
        <dbReference type="Pfam" id="PF13115"/>
    </source>
</evidence>
<dbReference type="InterPro" id="IPR032693">
    <property type="entry name" value="YtkA-like_dom"/>
</dbReference>
<feature type="chain" id="PRO_5046226191" evidence="1">
    <location>
        <begin position="19"/>
        <end position="252"/>
    </location>
</feature>
<name>A0ABR8QV64_9BACI</name>
<feature type="signal peptide" evidence="1">
    <location>
        <begin position="1"/>
        <end position="18"/>
    </location>
</feature>
<protein>
    <submittedName>
        <fullName evidence="3">FixH family protein</fullName>
    </submittedName>
</protein>
<keyword evidence="4" id="KW-1185">Reference proteome</keyword>
<keyword evidence="1" id="KW-0732">Signal</keyword>
<feature type="domain" description="YtkA-like" evidence="2">
    <location>
        <begin position="44"/>
        <end position="118"/>
    </location>
</feature>
<comment type="caution">
    <text evidence="3">The sequence shown here is derived from an EMBL/GenBank/DDBJ whole genome shotgun (WGS) entry which is preliminary data.</text>
</comment>
<dbReference type="Proteomes" id="UP000657931">
    <property type="component" value="Unassembled WGS sequence"/>
</dbReference>
<dbReference type="EMBL" id="JACSQT010000016">
    <property type="protein sequence ID" value="MBD7939425.1"/>
    <property type="molecule type" value="Genomic_DNA"/>
</dbReference>
<dbReference type="PROSITE" id="PS51257">
    <property type="entry name" value="PROKAR_LIPOPROTEIN"/>
    <property type="match status" value="1"/>
</dbReference>
<feature type="domain" description="YtkA-like" evidence="2">
    <location>
        <begin position="156"/>
        <end position="234"/>
    </location>
</feature>
<organism evidence="3 4">
    <name type="scientific">Cytobacillus stercorigallinarum</name>
    <dbReference type="NCBI Taxonomy" id="2762240"/>
    <lineage>
        <taxon>Bacteria</taxon>
        <taxon>Bacillati</taxon>
        <taxon>Bacillota</taxon>
        <taxon>Bacilli</taxon>
        <taxon>Bacillales</taxon>
        <taxon>Bacillaceae</taxon>
        <taxon>Cytobacillus</taxon>
    </lineage>
</organism>
<dbReference type="RefSeq" id="WP_191817090.1">
    <property type="nucleotide sequence ID" value="NZ_JACSQT010000016.1"/>
</dbReference>
<accession>A0ABR8QV64</accession>
<evidence type="ECO:0000313" key="4">
    <source>
        <dbReference type="Proteomes" id="UP000657931"/>
    </source>
</evidence>